<proteinExistence type="predicted"/>
<protein>
    <submittedName>
        <fullName evidence="3">Response regulator receiver protein</fullName>
    </submittedName>
</protein>
<feature type="modified residue" description="4-aspartylphosphate" evidence="1">
    <location>
        <position position="77"/>
    </location>
</feature>
<dbReference type="PROSITE" id="PS50110">
    <property type="entry name" value="RESPONSE_REGULATORY"/>
    <property type="match status" value="1"/>
</dbReference>
<dbReference type="SUPFAM" id="SSF52172">
    <property type="entry name" value="CheY-like"/>
    <property type="match status" value="1"/>
</dbReference>
<gene>
    <name evidence="3" type="ORF">AW736_05300</name>
</gene>
<reference evidence="3 4" key="1">
    <citation type="submission" date="2016-01" db="EMBL/GenBank/DDBJ databases">
        <title>High potential of lignocellulose degradation of a new Verrucomicrobia species.</title>
        <authorList>
            <person name="Wang Y."/>
            <person name="Shi Y."/>
            <person name="Qiu Z."/>
            <person name="Liu S."/>
            <person name="Yang H."/>
        </authorList>
    </citation>
    <scope>NUCLEOTIDE SEQUENCE [LARGE SCALE GENOMIC DNA]</scope>
    <source>
        <strain evidence="3 4">TSB47</strain>
    </source>
</reference>
<dbReference type="OrthoDB" id="200030at2"/>
<sequence length="156" mass="17254">MNESTHPPDPAVSGHAPKTFPLRLLYVESHWLSRRTIWYLMQDVECVWIYADNAAQAVTLVEKSHAQSAPFDVIVVDHHQTAGDSGLRVVRALREAGGKDMILAIGVEEISEIERQHYEKFDVPFLLLMPENHTDLKTAVLAAAGRSAHTGGETSA</sequence>
<evidence type="ECO:0000313" key="4">
    <source>
        <dbReference type="Proteomes" id="UP000078486"/>
    </source>
</evidence>
<dbReference type="RefSeq" id="WP_068769177.1">
    <property type="nucleotide sequence ID" value="NZ_CP109796.1"/>
</dbReference>
<dbReference type="InterPro" id="IPR011006">
    <property type="entry name" value="CheY-like_superfamily"/>
</dbReference>
<comment type="caution">
    <text evidence="3">The sequence shown here is derived from an EMBL/GenBank/DDBJ whole genome shotgun (WGS) entry which is preliminary data.</text>
</comment>
<dbReference type="STRING" id="1184151.AW736_05300"/>
<evidence type="ECO:0000313" key="3">
    <source>
        <dbReference type="EMBL" id="OAM91046.1"/>
    </source>
</evidence>
<accession>A0A178IPM5</accession>
<dbReference type="InterPro" id="IPR001789">
    <property type="entry name" value="Sig_transdc_resp-reg_receiver"/>
</dbReference>
<dbReference type="GO" id="GO:0000160">
    <property type="term" value="P:phosphorelay signal transduction system"/>
    <property type="evidence" value="ECO:0007669"/>
    <property type="project" value="InterPro"/>
</dbReference>
<name>A0A178IPM5_9BACT</name>
<dbReference type="Gene3D" id="3.40.50.2300">
    <property type="match status" value="1"/>
</dbReference>
<dbReference type="AlphaFoldDB" id="A0A178IPM5"/>
<evidence type="ECO:0000256" key="1">
    <source>
        <dbReference type="PROSITE-ProRule" id="PRU00169"/>
    </source>
</evidence>
<feature type="domain" description="Response regulatory" evidence="2">
    <location>
        <begin position="23"/>
        <end position="144"/>
    </location>
</feature>
<keyword evidence="1" id="KW-0597">Phosphoprotein</keyword>
<keyword evidence="4" id="KW-1185">Reference proteome</keyword>
<dbReference type="EMBL" id="LRRQ01000042">
    <property type="protein sequence ID" value="OAM91046.1"/>
    <property type="molecule type" value="Genomic_DNA"/>
</dbReference>
<dbReference type="Proteomes" id="UP000078486">
    <property type="component" value="Unassembled WGS sequence"/>
</dbReference>
<evidence type="ECO:0000259" key="2">
    <source>
        <dbReference type="PROSITE" id="PS50110"/>
    </source>
</evidence>
<organism evidence="3 4">
    <name type="scientific">Termitidicoccus mucosus</name>
    <dbReference type="NCBI Taxonomy" id="1184151"/>
    <lineage>
        <taxon>Bacteria</taxon>
        <taxon>Pseudomonadati</taxon>
        <taxon>Verrucomicrobiota</taxon>
        <taxon>Opitutia</taxon>
        <taxon>Opitutales</taxon>
        <taxon>Opitutaceae</taxon>
        <taxon>Termitidicoccus</taxon>
    </lineage>
</organism>